<accession>A0AAW1RLQ1</accession>
<comment type="caution">
    <text evidence="2">The sequence shown here is derived from an EMBL/GenBank/DDBJ whole genome shotgun (WGS) entry which is preliminary data.</text>
</comment>
<gene>
    <name evidence="2" type="ORF">WJX74_006487</name>
</gene>
<dbReference type="Proteomes" id="UP001438707">
    <property type="component" value="Unassembled WGS sequence"/>
</dbReference>
<reference evidence="2 3" key="1">
    <citation type="journal article" date="2024" name="Nat. Commun.">
        <title>Phylogenomics reveals the evolutionary origins of lichenization in chlorophyte algae.</title>
        <authorList>
            <person name="Puginier C."/>
            <person name="Libourel C."/>
            <person name="Otte J."/>
            <person name="Skaloud P."/>
            <person name="Haon M."/>
            <person name="Grisel S."/>
            <person name="Petersen M."/>
            <person name="Berrin J.G."/>
            <person name="Delaux P.M."/>
            <person name="Dal Grande F."/>
            <person name="Keller J."/>
        </authorList>
    </citation>
    <scope>NUCLEOTIDE SEQUENCE [LARGE SCALE GENOMIC DNA]</scope>
    <source>
        <strain evidence="2 3">SAG 2145</strain>
    </source>
</reference>
<evidence type="ECO:0000313" key="3">
    <source>
        <dbReference type="Proteomes" id="UP001438707"/>
    </source>
</evidence>
<evidence type="ECO:0000256" key="1">
    <source>
        <dbReference type="SAM" id="MobiDB-lite"/>
    </source>
</evidence>
<name>A0AAW1RLQ1_9CHLO</name>
<dbReference type="AlphaFoldDB" id="A0AAW1RLQ1"/>
<protein>
    <submittedName>
        <fullName evidence="2">Uncharacterized protein</fullName>
    </submittedName>
</protein>
<sequence>MGKGPSPVLRAVAGKNSSQKPALADLDESLLKAKYGNSLSGKQKFSSDGGSSCWNGKVLVTEARNPSSWETSPANISPAELRTTNNRRFPSVPFWFHLRNPGRFAPWAKKSARLLELVQLYNEGEHPARQ</sequence>
<keyword evidence="3" id="KW-1185">Reference proteome</keyword>
<dbReference type="EMBL" id="JALJOS010000009">
    <property type="protein sequence ID" value="KAK9834639.1"/>
    <property type="molecule type" value="Genomic_DNA"/>
</dbReference>
<evidence type="ECO:0000313" key="2">
    <source>
        <dbReference type="EMBL" id="KAK9834639.1"/>
    </source>
</evidence>
<feature type="region of interest" description="Disordered" evidence="1">
    <location>
        <begin position="1"/>
        <end position="20"/>
    </location>
</feature>
<organism evidence="2 3">
    <name type="scientific">Apatococcus lobatus</name>
    <dbReference type="NCBI Taxonomy" id="904363"/>
    <lineage>
        <taxon>Eukaryota</taxon>
        <taxon>Viridiplantae</taxon>
        <taxon>Chlorophyta</taxon>
        <taxon>core chlorophytes</taxon>
        <taxon>Trebouxiophyceae</taxon>
        <taxon>Chlorellales</taxon>
        <taxon>Chlorellaceae</taxon>
        <taxon>Apatococcus</taxon>
    </lineage>
</organism>
<proteinExistence type="predicted"/>